<reference evidence="1" key="1">
    <citation type="submission" date="2022-08" db="EMBL/GenBank/DDBJ databases">
        <title>Genome Sequence of Fusarium decemcellulare.</title>
        <authorList>
            <person name="Buettner E."/>
        </authorList>
    </citation>
    <scope>NUCLEOTIDE SEQUENCE</scope>
    <source>
        <strain evidence="1">Babe19</strain>
    </source>
</reference>
<accession>A0ACC1S9W7</accession>
<evidence type="ECO:0000313" key="1">
    <source>
        <dbReference type="EMBL" id="KAJ3534875.1"/>
    </source>
</evidence>
<protein>
    <submittedName>
        <fullName evidence="1">Uncharacterized protein</fullName>
    </submittedName>
</protein>
<dbReference type="Proteomes" id="UP001148629">
    <property type="component" value="Unassembled WGS sequence"/>
</dbReference>
<dbReference type="EMBL" id="JANRMS010000751">
    <property type="protein sequence ID" value="KAJ3534875.1"/>
    <property type="molecule type" value="Genomic_DNA"/>
</dbReference>
<gene>
    <name evidence="1" type="ORF">NM208_g7370</name>
</gene>
<sequence length="757" mass="82988">MAASSVSPATASEESSHFLLQPLPCRVTTPFLHPHSETDTEAPLADQHHGPGPNNDDDDLPNRSGLLVREVAAPHNLKKAHVLKSKTNPFIVWRLELLLLLLSYGLLAAIVLILKNSNHREQPRWGGSGETTMGDSGTDDGSGLTLNTLIAVLATIFRAVLAFIAFEILAQLKWDWASVCFRPMGDLQLFDDASRGIYGSLRLLPVLTLRQPLALGAIVVAAMSLGIGPITQQTIRTYQCQYLTDQAATITFANRVAGKLSDRIDGQGYRLNIGIETAMHDATVNPSTDSNIASLFNCPSGNCNFTEYADNPEQPDEEKITHASVGMCSRCVDIYNLVEGPMEYLKSGYKPVPMYILPVSKTHKKSPVPTIILGGSGSGIELIYMAVNETWDYDWARRVVPKDFMNLARWSISNFSILAVSQNHCDEFPNGTVSCPHHDLPAELNSTALLVAPLAWNEPTDHVAATCILYPCIKHYNAEVRGGNLVEKTIRTTALRQQHRDGRDLWAGDPSGSRSTWAAIQEPCWVNGTLYTSSNMSSSKSLHPNAIKAVQINNKDWASEDIHVPAGYTNVTAPLECVMQLPWKLITSFKREMTQSFNIRCVVSDDTGPGSVRCGAEDSTNSNYGSYLRALLRDKATSVDTIRENIDSMAMRITTEMRLAGTDAHGEAVPKVKGKVWRTTVCVRVMWSWLALPAATLALSTILLVCIIVKHLIAGNNGLAWKTSLLPFLLKDQPGLENMGLKGLEETAKTFEVMVKK</sequence>
<keyword evidence="2" id="KW-1185">Reference proteome</keyword>
<comment type="caution">
    <text evidence="1">The sequence shown here is derived from an EMBL/GenBank/DDBJ whole genome shotgun (WGS) entry which is preliminary data.</text>
</comment>
<proteinExistence type="predicted"/>
<evidence type="ECO:0000313" key="2">
    <source>
        <dbReference type="Proteomes" id="UP001148629"/>
    </source>
</evidence>
<organism evidence="1 2">
    <name type="scientific">Fusarium decemcellulare</name>
    <dbReference type="NCBI Taxonomy" id="57161"/>
    <lineage>
        <taxon>Eukaryota</taxon>
        <taxon>Fungi</taxon>
        <taxon>Dikarya</taxon>
        <taxon>Ascomycota</taxon>
        <taxon>Pezizomycotina</taxon>
        <taxon>Sordariomycetes</taxon>
        <taxon>Hypocreomycetidae</taxon>
        <taxon>Hypocreales</taxon>
        <taxon>Nectriaceae</taxon>
        <taxon>Fusarium</taxon>
        <taxon>Fusarium decemcellulare species complex</taxon>
    </lineage>
</organism>
<name>A0ACC1S9W7_9HYPO</name>